<dbReference type="InterPro" id="IPR013325">
    <property type="entry name" value="RNA_pol_sigma_r2"/>
</dbReference>
<reference evidence="8 9" key="1">
    <citation type="submission" date="2018-08" db="EMBL/GenBank/DDBJ databases">
        <title>Chitinophaga sp. K20C18050901, a novel bacterium isolated from forest soil.</title>
        <authorList>
            <person name="Wang C."/>
        </authorList>
    </citation>
    <scope>NUCLEOTIDE SEQUENCE [LARGE SCALE GENOMIC DNA]</scope>
    <source>
        <strain evidence="8 9">K20C18050901</strain>
    </source>
</reference>
<dbReference type="InterPro" id="IPR013324">
    <property type="entry name" value="RNA_pol_sigma_r3/r4-like"/>
</dbReference>
<evidence type="ECO:0000256" key="1">
    <source>
        <dbReference type="ARBA" id="ARBA00010641"/>
    </source>
</evidence>
<keyword evidence="5" id="KW-0472">Membrane</keyword>
<dbReference type="Pfam" id="PF08281">
    <property type="entry name" value="Sigma70_r4_2"/>
    <property type="match status" value="1"/>
</dbReference>
<dbReference type="PANTHER" id="PTHR43133">
    <property type="entry name" value="RNA POLYMERASE ECF-TYPE SIGMA FACTO"/>
    <property type="match status" value="1"/>
</dbReference>
<dbReference type="AlphaFoldDB" id="A0A3E1NXJ7"/>
<dbReference type="Pfam" id="PF04542">
    <property type="entry name" value="Sigma70_r2"/>
    <property type="match status" value="1"/>
</dbReference>
<dbReference type="Proteomes" id="UP000261174">
    <property type="component" value="Unassembled WGS sequence"/>
</dbReference>
<keyword evidence="4" id="KW-0804">Transcription</keyword>
<dbReference type="EMBL" id="QTJV01000009">
    <property type="protein sequence ID" value="RFM32478.1"/>
    <property type="molecule type" value="Genomic_DNA"/>
</dbReference>
<dbReference type="Gene3D" id="1.10.10.10">
    <property type="entry name" value="Winged helix-like DNA-binding domain superfamily/Winged helix DNA-binding domain"/>
    <property type="match status" value="1"/>
</dbReference>
<dbReference type="GO" id="GO:0016987">
    <property type="term" value="F:sigma factor activity"/>
    <property type="evidence" value="ECO:0007669"/>
    <property type="project" value="UniProtKB-KW"/>
</dbReference>
<name>A0A3E1NXJ7_9BACT</name>
<evidence type="ECO:0000256" key="4">
    <source>
        <dbReference type="ARBA" id="ARBA00023163"/>
    </source>
</evidence>
<dbReference type="NCBIfam" id="TIGR02985">
    <property type="entry name" value="Sig70_bacteroi1"/>
    <property type="match status" value="1"/>
</dbReference>
<evidence type="ECO:0000313" key="8">
    <source>
        <dbReference type="EMBL" id="RFM32478.1"/>
    </source>
</evidence>
<gene>
    <name evidence="8" type="ORF">DXN04_22600</name>
</gene>
<feature type="domain" description="RNA polymerase sigma factor 70 region 4 type 2" evidence="7">
    <location>
        <begin position="165"/>
        <end position="215"/>
    </location>
</feature>
<dbReference type="InterPro" id="IPR014284">
    <property type="entry name" value="RNA_pol_sigma-70_dom"/>
</dbReference>
<dbReference type="Gene3D" id="1.10.1740.10">
    <property type="match status" value="1"/>
</dbReference>
<dbReference type="PANTHER" id="PTHR43133:SF46">
    <property type="entry name" value="RNA POLYMERASE SIGMA-70 FACTOR ECF SUBFAMILY"/>
    <property type="match status" value="1"/>
</dbReference>
<evidence type="ECO:0000259" key="7">
    <source>
        <dbReference type="Pfam" id="PF08281"/>
    </source>
</evidence>
<keyword evidence="5" id="KW-1133">Transmembrane helix</keyword>
<sequence>MPLFHRCIILIYDTPFFLSLFFILFFRPCSSNILYLAKPDISLTLLPDNQLLQLLAAGSQASYTVIYARYSEVLFRHACHMLEDRAEAEDVIQEVFLMLWTKRAEVAGTKTLSAYLYTSVRNRILNHLTHQKVVDKYLDSMRTYAEAGGYTADEQLREKELAAVIEKEIEAMQPKMREIFLMSRNEQLSHKSIGELLNISDKTVKQQVYKAVKQLKGRVENFLKVIPLLL</sequence>
<protein>
    <submittedName>
        <fullName evidence="8">RNA polymerase sigma-70 factor</fullName>
    </submittedName>
</protein>
<dbReference type="InterPro" id="IPR014327">
    <property type="entry name" value="RNA_pol_sigma70_bacteroid"/>
</dbReference>
<dbReference type="NCBIfam" id="TIGR02937">
    <property type="entry name" value="sigma70-ECF"/>
    <property type="match status" value="1"/>
</dbReference>
<feature type="domain" description="RNA polymerase sigma-70 region 2" evidence="6">
    <location>
        <begin position="66"/>
        <end position="132"/>
    </location>
</feature>
<dbReference type="SUPFAM" id="SSF88946">
    <property type="entry name" value="Sigma2 domain of RNA polymerase sigma factors"/>
    <property type="match status" value="1"/>
</dbReference>
<dbReference type="InterPro" id="IPR007627">
    <property type="entry name" value="RNA_pol_sigma70_r2"/>
</dbReference>
<keyword evidence="3" id="KW-0731">Sigma factor</keyword>
<accession>A0A3E1NXJ7</accession>
<dbReference type="InterPro" id="IPR013249">
    <property type="entry name" value="RNA_pol_sigma70_r4_t2"/>
</dbReference>
<evidence type="ECO:0000256" key="2">
    <source>
        <dbReference type="ARBA" id="ARBA00023015"/>
    </source>
</evidence>
<comment type="caution">
    <text evidence="8">The sequence shown here is derived from an EMBL/GenBank/DDBJ whole genome shotgun (WGS) entry which is preliminary data.</text>
</comment>
<evidence type="ECO:0000256" key="5">
    <source>
        <dbReference type="SAM" id="Phobius"/>
    </source>
</evidence>
<evidence type="ECO:0000313" key="9">
    <source>
        <dbReference type="Proteomes" id="UP000261174"/>
    </source>
</evidence>
<keyword evidence="9" id="KW-1185">Reference proteome</keyword>
<keyword evidence="5" id="KW-0812">Transmembrane</keyword>
<dbReference type="CDD" id="cd06171">
    <property type="entry name" value="Sigma70_r4"/>
    <property type="match status" value="1"/>
</dbReference>
<dbReference type="SUPFAM" id="SSF88659">
    <property type="entry name" value="Sigma3 and sigma4 domains of RNA polymerase sigma factors"/>
    <property type="match status" value="1"/>
</dbReference>
<proteinExistence type="inferred from homology"/>
<dbReference type="InterPro" id="IPR036388">
    <property type="entry name" value="WH-like_DNA-bd_sf"/>
</dbReference>
<dbReference type="GO" id="GO:0006352">
    <property type="term" value="P:DNA-templated transcription initiation"/>
    <property type="evidence" value="ECO:0007669"/>
    <property type="project" value="InterPro"/>
</dbReference>
<evidence type="ECO:0000259" key="6">
    <source>
        <dbReference type="Pfam" id="PF04542"/>
    </source>
</evidence>
<dbReference type="GO" id="GO:0003677">
    <property type="term" value="F:DNA binding"/>
    <property type="evidence" value="ECO:0007669"/>
    <property type="project" value="InterPro"/>
</dbReference>
<feature type="transmembrane region" description="Helical" evidence="5">
    <location>
        <begin position="7"/>
        <end position="26"/>
    </location>
</feature>
<evidence type="ECO:0000256" key="3">
    <source>
        <dbReference type="ARBA" id="ARBA00023082"/>
    </source>
</evidence>
<comment type="similarity">
    <text evidence="1">Belongs to the sigma-70 factor family. ECF subfamily.</text>
</comment>
<dbReference type="InterPro" id="IPR039425">
    <property type="entry name" value="RNA_pol_sigma-70-like"/>
</dbReference>
<organism evidence="8 9">
    <name type="scientific">Chitinophaga silvisoli</name>
    <dbReference type="NCBI Taxonomy" id="2291814"/>
    <lineage>
        <taxon>Bacteria</taxon>
        <taxon>Pseudomonadati</taxon>
        <taxon>Bacteroidota</taxon>
        <taxon>Chitinophagia</taxon>
        <taxon>Chitinophagales</taxon>
        <taxon>Chitinophagaceae</taxon>
        <taxon>Chitinophaga</taxon>
    </lineage>
</organism>
<keyword evidence="2" id="KW-0805">Transcription regulation</keyword>